<organism evidence="10 11">
    <name type="scientific">Thalassovita aquimarina</name>
    <dbReference type="NCBI Taxonomy" id="2785917"/>
    <lineage>
        <taxon>Bacteria</taxon>
        <taxon>Pseudomonadati</taxon>
        <taxon>Pseudomonadota</taxon>
        <taxon>Alphaproteobacteria</taxon>
        <taxon>Rhodobacterales</taxon>
        <taxon>Roseobacteraceae</taxon>
        <taxon>Thalassovita</taxon>
    </lineage>
</organism>
<dbReference type="Proteomes" id="UP001195941">
    <property type="component" value="Unassembled WGS sequence"/>
</dbReference>
<dbReference type="EMBL" id="JADMKU010000007">
    <property type="protein sequence ID" value="MBR9651503.1"/>
    <property type="molecule type" value="Genomic_DNA"/>
</dbReference>
<proteinExistence type="inferred from homology"/>
<dbReference type="InterPro" id="IPR004167">
    <property type="entry name" value="PSBD"/>
</dbReference>
<dbReference type="Pfam" id="PF02817">
    <property type="entry name" value="E3_binding"/>
    <property type="match status" value="1"/>
</dbReference>
<dbReference type="PROSITE" id="PS00189">
    <property type="entry name" value="LIPOYL"/>
    <property type="match status" value="1"/>
</dbReference>
<dbReference type="InterPro" id="IPR036625">
    <property type="entry name" value="E3-bd_dom_sf"/>
</dbReference>
<comment type="subunit">
    <text evidence="3">Forms a 24-polypeptide structural core with octahedral symmetry.</text>
</comment>
<dbReference type="PANTHER" id="PTHR43178:SF12">
    <property type="entry name" value="DIHYDROLIPOAMIDE ACETYLTRANSFERASE COMPONENT OF PYRUVATE DEHYDROGENASE COMPLEX"/>
    <property type="match status" value="1"/>
</dbReference>
<comment type="caution">
    <text evidence="10">The sequence shown here is derived from an EMBL/GenBank/DDBJ whole genome shotgun (WGS) entry which is preliminary data.</text>
</comment>
<evidence type="ECO:0000256" key="1">
    <source>
        <dbReference type="ARBA" id="ARBA00001938"/>
    </source>
</evidence>
<feature type="domain" description="Lipoyl-binding" evidence="8">
    <location>
        <begin position="1"/>
        <end position="76"/>
    </location>
</feature>
<evidence type="ECO:0000259" key="9">
    <source>
        <dbReference type="PROSITE" id="PS51826"/>
    </source>
</evidence>
<evidence type="ECO:0000313" key="11">
    <source>
        <dbReference type="Proteomes" id="UP001195941"/>
    </source>
</evidence>
<dbReference type="PROSITE" id="PS51826">
    <property type="entry name" value="PSBD"/>
    <property type="match status" value="1"/>
</dbReference>
<evidence type="ECO:0000256" key="6">
    <source>
        <dbReference type="ARBA" id="ARBA00023315"/>
    </source>
</evidence>
<dbReference type="InterPro" id="IPR023213">
    <property type="entry name" value="CAT-like_dom_sf"/>
</dbReference>
<evidence type="ECO:0000256" key="2">
    <source>
        <dbReference type="ARBA" id="ARBA00007317"/>
    </source>
</evidence>
<dbReference type="InterPro" id="IPR003016">
    <property type="entry name" value="2-oxoA_DH_lipoyl-BS"/>
</dbReference>
<keyword evidence="6 7" id="KW-0012">Acyltransferase</keyword>
<protein>
    <recommendedName>
        <fullName evidence="7">Dihydrolipoamide acetyltransferase component of pyruvate dehydrogenase complex</fullName>
        <ecNumber evidence="7">2.3.1.-</ecNumber>
    </recommendedName>
</protein>
<dbReference type="Gene3D" id="4.10.320.10">
    <property type="entry name" value="E3-binding domain"/>
    <property type="match status" value="1"/>
</dbReference>
<evidence type="ECO:0000259" key="8">
    <source>
        <dbReference type="PROSITE" id="PS50968"/>
    </source>
</evidence>
<dbReference type="InterPro" id="IPR000089">
    <property type="entry name" value="Biotin_lipoyl"/>
</dbReference>
<evidence type="ECO:0000256" key="4">
    <source>
        <dbReference type="ARBA" id="ARBA00022679"/>
    </source>
</evidence>
<evidence type="ECO:0000256" key="5">
    <source>
        <dbReference type="ARBA" id="ARBA00022823"/>
    </source>
</evidence>
<dbReference type="InterPro" id="IPR050743">
    <property type="entry name" value="2-oxoacid_DH_E2_comp"/>
</dbReference>
<accession>A0ABS5HRF4</accession>
<dbReference type="InterPro" id="IPR001078">
    <property type="entry name" value="2-oxoacid_DH_actylTfrase"/>
</dbReference>
<keyword evidence="11" id="KW-1185">Reference proteome</keyword>
<dbReference type="CDD" id="cd06849">
    <property type="entry name" value="lipoyl_domain"/>
    <property type="match status" value="1"/>
</dbReference>
<dbReference type="SUPFAM" id="SSF47005">
    <property type="entry name" value="Peripheral subunit-binding domain of 2-oxo acid dehydrogenase complex"/>
    <property type="match status" value="1"/>
</dbReference>
<keyword evidence="5 7" id="KW-0450">Lipoyl</keyword>
<comment type="cofactor">
    <cofactor evidence="1 7">
        <name>(R)-lipoate</name>
        <dbReference type="ChEBI" id="CHEBI:83088"/>
    </cofactor>
</comment>
<evidence type="ECO:0000313" key="10">
    <source>
        <dbReference type="EMBL" id="MBR9651503.1"/>
    </source>
</evidence>
<reference evidence="10 11" key="1">
    <citation type="journal article" date="2021" name="Arch. Microbiol.">
        <title>Thalassobius aquimarinus sp. nov., isolated from the Sea of Japan seashore.</title>
        <authorList>
            <person name="Kurilenko V.V."/>
            <person name="Romanenko L.A."/>
            <person name="Chernysheva N.Y."/>
            <person name="Velansky P.V."/>
            <person name="Tekutyeva L.A."/>
            <person name="Isaeva M.P."/>
            <person name="Mikhailov V.V."/>
        </authorList>
    </citation>
    <scope>NUCLEOTIDE SEQUENCE [LARGE SCALE GENOMIC DNA]</scope>
    <source>
        <strain evidence="10 11">KMM 8518</strain>
    </source>
</reference>
<dbReference type="Pfam" id="PF00198">
    <property type="entry name" value="2-oxoacid_dh"/>
    <property type="match status" value="1"/>
</dbReference>
<dbReference type="RefSeq" id="WP_212701015.1">
    <property type="nucleotide sequence ID" value="NZ_JADMKU010000007.1"/>
</dbReference>
<evidence type="ECO:0000256" key="7">
    <source>
        <dbReference type="RuleBase" id="RU003423"/>
    </source>
</evidence>
<dbReference type="Pfam" id="PF00364">
    <property type="entry name" value="Biotin_lipoyl"/>
    <property type="match status" value="1"/>
</dbReference>
<dbReference type="Gene3D" id="2.40.50.100">
    <property type="match status" value="1"/>
</dbReference>
<dbReference type="EC" id="2.3.1.-" evidence="7"/>
<name>A0ABS5HRF4_9RHOB</name>
<comment type="similarity">
    <text evidence="2 7">Belongs to the 2-oxoacid dehydrogenase family.</text>
</comment>
<dbReference type="InterPro" id="IPR011053">
    <property type="entry name" value="Single_hybrid_motif"/>
</dbReference>
<dbReference type="PROSITE" id="PS50968">
    <property type="entry name" value="BIOTINYL_LIPOYL"/>
    <property type="match status" value="1"/>
</dbReference>
<evidence type="ECO:0000256" key="3">
    <source>
        <dbReference type="ARBA" id="ARBA00011484"/>
    </source>
</evidence>
<dbReference type="Gene3D" id="3.30.559.10">
    <property type="entry name" value="Chloramphenicol acetyltransferase-like domain"/>
    <property type="match status" value="1"/>
</dbReference>
<dbReference type="SUPFAM" id="SSF51230">
    <property type="entry name" value="Single hybrid motif"/>
    <property type="match status" value="1"/>
</dbReference>
<sequence>MTVFTLPDLGEGLQEAEIVTWHVGEGDHVIADQPLVSVETDKAVVEVPAPYSGTIARLVARVGDVLAVGQPLVDIDTGKAEDSGAIVGRLDADEKPRPVQPVAPPAGGDVIRATPAARKLAREQDIDLSRIEGTGPGGVIQTTDVASATPRGVAGEGLRGPRRAMAQAMARSHETVVPATIMDKADVTAWDTDENPTLRLISAIVAACAVEPALNVWFDGKNRQLHDHVDLAVAVDSENGLFAPVLRHAENPEGIAERLSALKAAVKNRTLTPEALKGGTVTLSNFGMMGGEHAVLVVSPPQVAIIGAGRIGDAVVWHQGQPQKRRLLPLSLSFDHRVVTGGEAARFLAACRADLERPSIANTET</sequence>
<gene>
    <name evidence="10" type="ORF">IT775_10250</name>
</gene>
<feature type="domain" description="Peripheral subunit-binding (PSBD)" evidence="9">
    <location>
        <begin position="112"/>
        <end position="149"/>
    </location>
</feature>
<dbReference type="SUPFAM" id="SSF52777">
    <property type="entry name" value="CoA-dependent acyltransferases"/>
    <property type="match status" value="1"/>
</dbReference>
<dbReference type="PANTHER" id="PTHR43178">
    <property type="entry name" value="DIHYDROLIPOAMIDE ACETYLTRANSFERASE COMPONENT OF PYRUVATE DEHYDROGENASE COMPLEX"/>
    <property type="match status" value="1"/>
</dbReference>
<keyword evidence="4 7" id="KW-0808">Transferase</keyword>